<dbReference type="Proteomes" id="UP000269157">
    <property type="component" value="Unassembled WGS sequence"/>
</dbReference>
<reference evidence="1 2" key="1">
    <citation type="submission" date="2018-10" db="EMBL/GenBank/DDBJ databases">
        <title>Genomic Encyclopedia of Archaeal and Bacterial Type Strains, Phase II (KMG-II): from individual species to whole genera.</title>
        <authorList>
            <person name="Goeker M."/>
        </authorList>
    </citation>
    <scope>NUCLEOTIDE SEQUENCE [LARGE SCALE GENOMIC DNA]</scope>
    <source>
        <strain evidence="1 2">DSM 29466</strain>
    </source>
</reference>
<dbReference type="InterPro" id="IPR035959">
    <property type="entry name" value="RutC-like_sf"/>
</dbReference>
<dbReference type="Pfam" id="PF01042">
    <property type="entry name" value="Ribonuc_L-PSP"/>
    <property type="match status" value="1"/>
</dbReference>
<keyword evidence="2" id="KW-1185">Reference proteome</keyword>
<sequence>MSIRRISSGGAFEPKVGYCRAVIAGDWIHVAGTVAAPSPETGEPPEGAAAQCASALAIIENALKQANAGFSDVVRVTYMLPAADEFEACWPALRAAFGDNPPAATMIECGLIDPKYRIEIEVTAYKP</sequence>
<protein>
    <submittedName>
        <fullName evidence="1">Enamine deaminase RidA (YjgF/YER057c/UK114 family)</fullName>
    </submittedName>
</protein>
<dbReference type="PANTHER" id="PTHR43857:SF1">
    <property type="entry name" value="YJGH FAMILY PROTEIN"/>
    <property type="match status" value="1"/>
</dbReference>
<proteinExistence type="predicted"/>
<gene>
    <name evidence="1" type="ORF">BCF46_0278</name>
</gene>
<evidence type="ECO:0000313" key="1">
    <source>
        <dbReference type="EMBL" id="RLJ60084.1"/>
    </source>
</evidence>
<name>A0A497X4G7_9RHOB</name>
<accession>A0A497X4G7</accession>
<dbReference type="CDD" id="cd06154">
    <property type="entry name" value="YjgF_YER057c_UK114_like_6"/>
    <property type="match status" value="1"/>
</dbReference>
<dbReference type="PANTHER" id="PTHR43857">
    <property type="entry name" value="BLR7761 PROTEIN"/>
    <property type="match status" value="1"/>
</dbReference>
<dbReference type="EMBL" id="RCCE01000001">
    <property type="protein sequence ID" value="RLJ60084.1"/>
    <property type="molecule type" value="Genomic_DNA"/>
</dbReference>
<dbReference type="OrthoDB" id="9799840at2"/>
<dbReference type="SUPFAM" id="SSF55298">
    <property type="entry name" value="YjgF-like"/>
    <property type="match status" value="1"/>
</dbReference>
<comment type="caution">
    <text evidence="1">The sequence shown here is derived from an EMBL/GenBank/DDBJ whole genome shotgun (WGS) entry which is preliminary data.</text>
</comment>
<dbReference type="AlphaFoldDB" id="A0A497X4G7"/>
<dbReference type="Gene3D" id="3.30.1330.40">
    <property type="entry name" value="RutC-like"/>
    <property type="match status" value="1"/>
</dbReference>
<dbReference type="RefSeq" id="WP_121020984.1">
    <property type="nucleotide sequence ID" value="NZ_RCCE01000001.1"/>
</dbReference>
<organism evidence="1 2">
    <name type="scientific">Litoreibacter meonggei</name>
    <dbReference type="NCBI Taxonomy" id="1049199"/>
    <lineage>
        <taxon>Bacteria</taxon>
        <taxon>Pseudomonadati</taxon>
        <taxon>Pseudomonadota</taxon>
        <taxon>Alphaproteobacteria</taxon>
        <taxon>Rhodobacterales</taxon>
        <taxon>Roseobacteraceae</taxon>
        <taxon>Litoreibacter</taxon>
    </lineage>
</organism>
<evidence type="ECO:0000313" key="2">
    <source>
        <dbReference type="Proteomes" id="UP000269157"/>
    </source>
</evidence>
<dbReference type="InterPro" id="IPR006175">
    <property type="entry name" value="YjgF/YER057c/UK114"/>
</dbReference>